<gene>
    <name evidence="6" type="ORF">PGLA2088_LOCUS18609</name>
</gene>
<sequence length="1916" mass="211463">MPLFKLNVEAAVRYLTSIPLLSLEEDIVRLLSTQNPKSADCSVLKQPHLLTSGSGELVAGDEGLHRESFLATETPDKSSVSVSRLPLDVEGAERFLNSLAVRAEEWAIGSLLGLGVAPQESSQQQSRTVVGGWRNRSDLDRLVPGLIRKGLIGGRIEMLTRETCTYVCSIRPLQRAVVAAEPQATAREGAAETAEVSLSSRAFGKLEGLWQTSEPTSTPSRSRCWPSWLCNRRHSNAMQVKGISYAEYLVPTVGGTYDPDFLDNQSLRQGKNHTVLRLEAYQVSVIPFVRPRRLKEELNDQFRCSHPQIHPSMTLSKLRNLLKDLRDISVTLPDIDVACVAIAWVYFEKLVLMDRVRRASRKLMAGACFVLAYKFHQRADSVMTRRLASEIRKMDRKDRLHLEDLHDAELKVFVWLEFSLHVHRFEVVPHLSRILKDLGLTFSEYYAGGEAGLPPSHFGQERRELRLLDDDAAELSSEAWPGRCSCASVLVKVLTTDGGGGYDVWLKCDADAEKTLTYLALLAVSSPPEAQAFKQQQCKDPLFQTHWAGKNDIQTLTDFPVVKTNLKLCPAYNEKASCCHQTFESEQQKFFNVWEHALAEKLLRLEAHRQAVENAAIGQGLHQGSHSHNVDYEQYEAVQARYHDILGEGLPGVDRSHCFTTLLTYVAGVMCFSCKPEWFHYTVIEGDSLSEQKVIRVRMATSVCLDLWAMCGPFGKASVALEAAIRDSSVARNASLAAENLDMFKSQQHLCDWMHDQVALHPFRLPSREGHSVPALPKATPGSSVSYGTAPAERERRLQGVEATLDALEDGKASGFSLQWRDPVGISGANRVGPAGPLAMATAVTQVVGHIHGLHRDFANTQAHSEWLLRFQQVPEAWSVVHELLTSQTEEVVQYFASHTIVSKLQAGQLPPDESACRRELLGYLGRFRSGPPAVRRQLLASLVDCQLWRPPGEDAQWLNDSLRHLSEGGPEAVPCLLELLAVIPEEAANRKVMVTAQRRSDFAASMLIHTSMVLEALWKAAQANEVCAIGALRACAKWLHLQHASPALRAMKKSTAGGGGGKFTADLLRQCQLHENPLLQRAAQVLSSGIGSGTSLELCRACADLLSEAVALSNEVTGPSRQVVLLVAEAVVAGSQQLLPSTQVNLVKWMDQDTELSSRVAVLGRLLSELGSTFTRLVVADGPSVPASIGGLADIARHFVELRHTDLARCGLDFWYQALSQHIGAESQEDDPFDEEALSSTAARPGAEAWAAARDPDAEAQRRTLERPLLAPHIEKMVQAHWQAVRYPPEPEQEEHFEWDEFVRFRELCSINITEACLVVTPRWIIEMIGRLLSDIIQRVPIPWQDIDACVFVLTGVASRAPAGQDQVIPKLIELLPQLPYPTEGFKALLLRCAASRLVLFTSGYLALNAGPCKEILRFLSMQHLPAIPGLQQGPDPDAKKYCEAIACDALKMVMTAARKTIVAADSGTLWRDVVSAVINLVADVRFNVDCRAQLVFGIGQVLSVLEDWNELEQMLGIFVQRMEGPIQHILSALPAEPLGSRAAKATRDGKAPLELKLYIASVSSVYNMPARAESLPRPDHHPVLAVVAQNFATIEKVCLHHTHYEELMEQVCLAFSYILGFSREFAPSSPIFVPMMKLMARCCEQHPQPYYMGLVRSVIGFFAASGSDQLDEILVDLTGLFVSPVARNLASPAGSVQPMPPPITGAAYEMLAEAVRHWNLSLLSIQTSQWMPEVMCATVEALPRLAEENPAVYERTICAMMRFIRNVLLWGDPETSRGDNAPELQELQKQAQALMVERPLSRGQVLPRLIGALARLLAAAAPNNPSRGEVVPGVAEVMRTLLMGPFEYAASQQLQVALHSLPGPLTGALGNEQTHQRLMQQLKMEKGDSRRFTKTVLGIAEQFAVCLKKAQFST</sequence>
<dbReference type="Gene3D" id="1.25.10.10">
    <property type="entry name" value="Leucine-rich Repeat Variant"/>
    <property type="match status" value="1"/>
</dbReference>
<protein>
    <submittedName>
        <fullName evidence="6">Uncharacterized protein</fullName>
    </submittedName>
</protein>
<proteinExistence type="inferred from homology"/>
<feature type="compositionally biased region" description="Low complexity" evidence="5">
    <location>
        <begin position="1243"/>
        <end position="1254"/>
    </location>
</feature>
<dbReference type="InterPro" id="IPR051345">
    <property type="entry name" value="Importin_beta-like_NTR"/>
</dbReference>
<dbReference type="SUPFAM" id="SSF48371">
    <property type="entry name" value="ARM repeat"/>
    <property type="match status" value="1"/>
</dbReference>
<evidence type="ECO:0000256" key="2">
    <source>
        <dbReference type="ARBA" id="ARBA00007991"/>
    </source>
</evidence>
<dbReference type="InterPro" id="IPR016024">
    <property type="entry name" value="ARM-type_fold"/>
</dbReference>
<dbReference type="GO" id="GO:0005634">
    <property type="term" value="C:nucleus"/>
    <property type="evidence" value="ECO:0007669"/>
    <property type="project" value="UniProtKB-SubCell"/>
</dbReference>
<dbReference type="GO" id="GO:0006606">
    <property type="term" value="P:protein import into nucleus"/>
    <property type="evidence" value="ECO:0007669"/>
    <property type="project" value="TreeGrafter"/>
</dbReference>
<keyword evidence="3" id="KW-0813">Transport</keyword>
<dbReference type="Gene3D" id="1.10.472.10">
    <property type="entry name" value="Cyclin-like"/>
    <property type="match status" value="1"/>
</dbReference>
<reference evidence="6" key="1">
    <citation type="submission" date="2021-02" db="EMBL/GenBank/DDBJ databases">
        <authorList>
            <person name="Dougan E. K."/>
            <person name="Rhodes N."/>
            <person name="Thang M."/>
            <person name="Chan C."/>
        </authorList>
    </citation>
    <scope>NUCLEOTIDE SEQUENCE</scope>
</reference>
<evidence type="ECO:0000256" key="3">
    <source>
        <dbReference type="ARBA" id="ARBA00022448"/>
    </source>
</evidence>
<feature type="region of interest" description="Disordered" evidence="5">
    <location>
        <begin position="1227"/>
        <end position="1258"/>
    </location>
</feature>
<dbReference type="GO" id="GO:0005737">
    <property type="term" value="C:cytoplasm"/>
    <property type="evidence" value="ECO:0007669"/>
    <property type="project" value="TreeGrafter"/>
</dbReference>
<dbReference type="Proteomes" id="UP000626109">
    <property type="component" value="Unassembled WGS sequence"/>
</dbReference>
<keyword evidence="4" id="KW-0539">Nucleus</keyword>
<dbReference type="PANTHER" id="PTHR12363:SF33">
    <property type="entry name" value="IMPORTIN-13"/>
    <property type="match status" value="1"/>
</dbReference>
<evidence type="ECO:0000313" key="7">
    <source>
        <dbReference type="Proteomes" id="UP000626109"/>
    </source>
</evidence>
<dbReference type="InterPro" id="IPR036915">
    <property type="entry name" value="Cyclin-like_sf"/>
</dbReference>
<dbReference type="SUPFAM" id="SSF47954">
    <property type="entry name" value="Cyclin-like"/>
    <property type="match status" value="1"/>
</dbReference>
<feature type="compositionally biased region" description="Acidic residues" evidence="5">
    <location>
        <begin position="1228"/>
        <end position="1238"/>
    </location>
</feature>
<dbReference type="PANTHER" id="PTHR12363">
    <property type="entry name" value="TRANSPORTIN 3 AND IMPORTIN 13"/>
    <property type="match status" value="1"/>
</dbReference>
<comment type="subcellular location">
    <subcellularLocation>
        <location evidence="1">Nucleus</location>
    </subcellularLocation>
</comment>
<comment type="similarity">
    <text evidence="2">Belongs to the importin beta family.</text>
</comment>
<accession>A0A813J9B7</accession>
<evidence type="ECO:0000256" key="5">
    <source>
        <dbReference type="SAM" id="MobiDB-lite"/>
    </source>
</evidence>
<evidence type="ECO:0000313" key="6">
    <source>
        <dbReference type="EMBL" id="CAE8673621.1"/>
    </source>
</evidence>
<dbReference type="InterPro" id="IPR011989">
    <property type="entry name" value="ARM-like"/>
</dbReference>
<feature type="region of interest" description="Disordered" evidence="5">
    <location>
        <begin position="770"/>
        <end position="790"/>
    </location>
</feature>
<evidence type="ECO:0000256" key="4">
    <source>
        <dbReference type="ARBA" id="ARBA00023242"/>
    </source>
</evidence>
<name>A0A813J9B7_POLGL</name>
<evidence type="ECO:0000256" key="1">
    <source>
        <dbReference type="ARBA" id="ARBA00004123"/>
    </source>
</evidence>
<organism evidence="6 7">
    <name type="scientific">Polarella glacialis</name>
    <name type="common">Dinoflagellate</name>
    <dbReference type="NCBI Taxonomy" id="89957"/>
    <lineage>
        <taxon>Eukaryota</taxon>
        <taxon>Sar</taxon>
        <taxon>Alveolata</taxon>
        <taxon>Dinophyceae</taxon>
        <taxon>Suessiales</taxon>
        <taxon>Suessiaceae</taxon>
        <taxon>Polarella</taxon>
    </lineage>
</organism>
<comment type="caution">
    <text evidence="6">The sequence shown here is derived from an EMBL/GenBank/DDBJ whole genome shotgun (WGS) entry which is preliminary data.</text>
</comment>
<dbReference type="EMBL" id="CAJNNW010024668">
    <property type="protein sequence ID" value="CAE8673621.1"/>
    <property type="molecule type" value="Genomic_DNA"/>
</dbReference>
<dbReference type="CDD" id="cd20556">
    <property type="entry name" value="CYCLIN_CABLES"/>
    <property type="match status" value="1"/>
</dbReference>